<dbReference type="SUPFAM" id="SSF63882">
    <property type="entry name" value="MoeA N-terminal region -like"/>
    <property type="match status" value="1"/>
</dbReference>
<dbReference type="EC" id="2.10.1.1" evidence="6"/>
<keyword evidence="4 6" id="KW-0501">Molybdenum cofactor biosynthesis</keyword>
<dbReference type="GO" id="GO:0046872">
    <property type="term" value="F:metal ion binding"/>
    <property type="evidence" value="ECO:0007669"/>
    <property type="project" value="UniProtKB-UniRule"/>
</dbReference>
<dbReference type="PANTHER" id="PTHR10192:SF5">
    <property type="entry name" value="GEPHYRIN"/>
    <property type="match status" value="1"/>
</dbReference>
<dbReference type="Gene3D" id="3.90.105.10">
    <property type="entry name" value="Molybdopterin biosynthesis moea protein, domain 2"/>
    <property type="match status" value="1"/>
</dbReference>
<dbReference type="Gene3D" id="3.40.980.10">
    <property type="entry name" value="MoaB/Mog-like domain"/>
    <property type="match status" value="1"/>
</dbReference>
<dbReference type="Pfam" id="PF03454">
    <property type="entry name" value="MoeA_C"/>
    <property type="match status" value="1"/>
</dbReference>
<dbReference type="UniPathway" id="UPA00344"/>
<keyword evidence="6" id="KW-0460">Magnesium</keyword>
<comment type="function">
    <text evidence="1 6">Catalyzes the insertion of molybdate into adenylated molybdopterin with the concomitant release of AMP.</text>
</comment>
<comment type="cofactor">
    <cofactor evidence="6">
        <name>Mg(2+)</name>
        <dbReference type="ChEBI" id="CHEBI:18420"/>
    </cofactor>
</comment>
<evidence type="ECO:0000256" key="3">
    <source>
        <dbReference type="ARBA" id="ARBA00010763"/>
    </source>
</evidence>
<sequence length="413" mass="43546">MTHGFFEVVSTARFREILTSFPPLGAEHVELSAAHGRVLAEDVAAREDLPLADRSSMDGYAVRAADTFGASEGNPAYLESAGSLRIDAVPDFSIQSGECAAITTGGILPEGADAVVMIEHTQELGSGTIEIRKSLAPHDNVMLRGEDAKAGETALARGTRLRAQEIGFLAALGIDAALVHRRPRVAVLSTGDELVDISATPRVGQVRDVNTVAVCALVAEAGAEPVALERVPDRLDVIVDALRRGLAECDMLFLSGGSSVGTRDLTVEAIGKLPNSQILAHGVQVSPGKPTILASVAGKPIWGLPGQVTSAQVVMHAFGMPFLRHLAGDPAAFDPARRPMRQAELARNVASKAGREDYLRVSLQQRPGQPPLALPRLGKSGLLKTMLQAEGLIVMDARLEGLKAGSLVDVWLL</sequence>
<organism evidence="8 9">
    <name type="scientific">Desulfocurvibacter africanus subsp. africanus str. Walvis Bay</name>
    <dbReference type="NCBI Taxonomy" id="690850"/>
    <lineage>
        <taxon>Bacteria</taxon>
        <taxon>Pseudomonadati</taxon>
        <taxon>Thermodesulfobacteriota</taxon>
        <taxon>Desulfovibrionia</taxon>
        <taxon>Desulfovibrionales</taxon>
        <taxon>Desulfovibrionaceae</taxon>
        <taxon>Desulfocurvibacter</taxon>
    </lineage>
</organism>
<dbReference type="Pfam" id="PF03453">
    <property type="entry name" value="MoeA_N"/>
    <property type="match status" value="1"/>
</dbReference>
<keyword evidence="6" id="KW-0500">Molybdenum</keyword>
<dbReference type="NCBIfam" id="TIGR00177">
    <property type="entry name" value="molyb_syn"/>
    <property type="match status" value="1"/>
</dbReference>
<dbReference type="HOGENOM" id="CLU_010186_7_2_7"/>
<dbReference type="STRING" id="690850.Desaf_1004"/>
<dbReference type="eggNOG" id="COG0303">
    <property type="taxonomic scope" value="Bacteria"/>
</dbReference>
<dbReference type="InterPro" id="IPR038987">
    <property type="entry name" value="MoeA-like"/>
</dbReference>
<dbReference type="CDD" id="cd00887">
    <property type="entry name" value="MoeA"/>
    <property type="match status" value="1"/>
</dbReference>
<evidence type="ECO:0000256" key="6">
    <source>
        <dbReference type="RuleBase" id="RU365090"/>
    </source>
</evidence>
<comment type="catalytic activity">
    <reaction evidence="5">
        <text>adenylyl-molybdopterin + molybdate = Mo-molybdopterin + AMP + H(+)</text>
        <dbReference type="Rhea" id="RHEA:35047"/>
        <dbReference type="ChEBI" id="CHEBI:15378"/>
        <dbReference type="ChEBI" id="CHEBI:36264"/>
        <dbReference type="ChEBI" id="CHEBI:62727"/>
        <dbReference type="ChEBI" id="CHEBI:71302"/>
        <dbReference type="ChEBI" id="CHEBI:456215"/>
        <dbReference type="EC" id="2.10.1.1"/>
    </reaction>
</comment>
<dbReference type="InterPro" id="IPR036688">
    <property type="entry name" value="MoeA_C_domain_IV_sf"/>
</dbReference>
<evidence type="ECO:0000256" key="4">
    <source>
        <dbReference type="ARBA" id="ARBA00023150"/>
    </source>
</evidence>
<dbReference type="GO" id="GO:0061599">
    <property type="term" value="F:molybdopterin molybdotransferase activity"/>
    <property type="evidence" value="ECO:0007669"/>
    <property type="project" value="UniProtKB-UniRule"/>
</dbReference>
<dbReference type="InterPro" id="IPR005111">
    <property type="entry name" value="MoeA_C_domain_IV"/>
</dbReference>
<gene>
    <name evidence="8" type="ORF">Desaf_1004</name>
</gene>
<dbReference type="InterPro" id="IPR001453">
    <property type="entry name" value="MoaB/Mog_dom"/>
</dbReference>
<keyword evidence="6" id="KW-0479">Metal-binding</keyword>
<protein>
    <recommendedName>
        <fullName evidence="6">Molybdopterin molybdenumtransferase</fullName>
        <ecNumber evidence="6">2.10.1.1</ecNumber>
    </recommendedName>
</protein>
<name>F3YWG6_DESAF</name>
<dbReference type="KEGG" id="daf:Desaf_1004"/>
<dbReference type="SMART" id="SM00852">
    <property type="entry name" value="MoCF_biosynth"/>
    <property type="match status" value="1"/>
</dbReference>
<evidence type="ECO:0000256" key="2">
    <source>
        <dbReference type="ARBA" id="ARBA00005046"/>
    </source>
</evidence>
<evidence type="ECO:0000256" key="1">
    <source>
        <dbReference type="ARBA" id="ARBA00002901"/>
    </source>
</evidence>
<dbReference type="AlphaFoldDB" id="F3YWG6"/>
<evidence type="ECO:0000259" key="7">
    <source>
        <dbReference type="SMART" id="SM00852"/>
    </source>
</evidence>
<accession>F3YWG6</accession>
<comment type="similarity">
    <text evidence="3 6">Belongs to the MoeA family.</text>
</comment>
<dbReference type="GO" id="GO:0005829">
    <property type="term" value="C:cytosol"/>
    <property type="evidence" value="ECO:0007669"/>
    <property type="project" value="TreeGrafter"/>
</dbReference>
<dbReference type="GO" id="GO:0006777">
    <property type="term" value="P:Mo-molybdopterin cofactor biosynthetic process"/>
    <property type="evidence" value="ECO:0007669"/>
    <property type="project" value="UniProtKB-UniRule"/>
</dbReference>
<keyword evidence="9" id="KW-1185">Reference proteome</keyword>
<dbReference type="InterPro" id="IPR005110">
    <property type="entry name" value="MoeA_linker/N"/>
</dbReference>
<proteinExistence type="inferred from homology"/>
<dbReference type="Pfam" id="PF00994">
    <property type="entry name" value="MoCF_biosynth"/>
    <property type="match status" value="1"/>
</dbReference>
<dbReference type="InterPro" id="IPR036425">
    <property type="entry name" value="MoaB/Mog-like_dom_sf"/>
</dbReference>
<comment type="pathway">
    <text evidence="2 6">Cofactor biosynthesis; molybdopterin biosynthesis.</text>
</comment>
<feature type="domain" description="MoaB/Mog" evidence="7">
    <location>
        <begin position="186"/>
        <end position="325"/>
    </location>
</feature>
<reference evidence="8 9" key="1">
    <citation type="journal article" date="2011" name="J. Bacteriol.">
        <title>Genome sequence of the mercury-methylating and pleomorphic Desulfovibrio africanus Strain Walvis Bay.</title>
        <authorList>
            <person name="Brown S.D."/>
            <person name="Wall J.D."/>
            <person name="Kucken A.M."/>
            <person name="Gilmour C.C."/>
            <person name="Podar M."/>
            <person name="Brandt C.C."/>
            <person name="Teshima H."/>
            <person name="Detter J.C."/>
            <person name="Han C.S."/>
            <person name="Land M.L."/>
            <person name="Lucas S."/>
            <person name="Han J."/>
            <person name="Pennacchio L."/>
            <person name="Nolan M."/>
            <person name="Pitluck S."/>
            <person name="Woyke T."/>
            <person name="Goodwin L."/>
            <person name="Palumbo A.V."/>
            <person name="Elias D.A."/>
        </authorList>
    </citation>
    <scope>NUCLEOTIDE SEQUENCE [LARGE SCALE GENOMIC DNA]</scope>
    <source>
        <strain evidence="8 9">Walvis Bay</strain>
    </source>
</reference>
<dbReference type="Proteomes" id="UP000007844">
    <property type="component" value="Chromosome"/>
</dbReference>
<evidence type="ECO:0000313" key="9">
    <source>
        <dbReference type="Proteomes" id="UP000007844"/>
    </source>
</evidence>
<dbReference type="PANTHER" id="PTHR10192">
    <property type="entry name" value="MOLYBDOPTERIN BIOSYNTHESIS PROTEIN"/>
    <property type="match status" value="1"/>
</dbReference>
<dbReference type="Gene3D" id="2.40.340.10">
    <property type="entry name" value="MoeA, C-terminal, domain IV"/>
    <property type="match status" value="1"/>
</dbReference>
<dbReference type="NCBIfam" id="NF045515">
    <property type="entry name" value="Glp_gephyrin"/>
    <property type="match status" value="1"/>
</dbReference>
<dbReference type="SUPFAM" id="SSF53218">
    <property type="entry name" value="Molybdenum cofactor biosynthesis proteins"/>
    <property type="match status" value="1"/>
</dbReference>
<dbReference type="SUPFAM" id="SSF63867">
    <property type="entry name" value="MoeA C-terminal domain-like"/>
    <property type="match status" value="1"/>
</dbReference>
<evidence type="ECO:0000256" key="5">
    <source>
        <dbReference type="ARBA" id="ARBA00047317"/>
    </source>
</evidence>
<evidence type="ECO:0000313" key="8">
    <source>
        <dbReference type="EMBL" id="EGJ49352.1"/>
    </source>
</evidence>
<keyword evidence="6" id="KW-0808">Transferase</keyword>
<dbReference type="InterPro" id="IPR036135">
    <property type="entry name" value="MoeA_linker/N_sf"/>
</dbReference>
<dbReference type="RefSeq" id="WP_014259167.1">
    <property type="nucleotide sequence ID" value="NC_016629.1"/>
</dbReference>
<dbReference type="EMBL" id="CP003221">
    <property type="protein sequence ID" value="EGJ49352.1"/>
    <property type="molecule type" value="Genomic_DNA"/>
</dbReference>
<dbReference type="Gene3D" id="2.170.190.11">
    <property type="entry name" value="Molybdopterin biosynthesis moea protein, domain 3"/>
    <property type="match status" value="1"/>
</dbReference>